<keyword evidence="7 10" id="KW-0472">Membrane</keyword>
<evidence type="ECO:0000313" key="15">
    <source>
        <dbReference type="EMBL" id="SFC92374.1"/>
    </source>
</evidence>
<evidence type="ECO:0000256" key="7">
    <source>
        <dbReference type="ARBA" id="ARBA00023136"/>
    </source>
</evidence>
<dbReference type="SUPFAM" id="SSF56935">
    <property type="entry name" value="Porins"/>
    <property type="match status" value="1"/>
</dbReference>
<dbReference type="PROSITE" id="PS52016">
    <property type="entry name" value="TONB_DEPENDENT_REC_3"/>
    <property type="match status" value="1"/>
</dbReference>
<comment type="subcellular location">
    <subcellularLocation>
        <location evidence="1 10">Cell outer membrane</location>
        <topology evidence="1 10">Multi-pass membrane protein</topology>
    </subcellularLocation>
</comment>
<protein>
    <submittedName>
        <fullName evidence="15">Iron complex outermembrane recepter protein</fullName>
    </submittedName>
</protein>
<evidence type="ECO:0000313" key="16">
    <source>
        <dbReference type="Proteomes" id="UP000198639"/>
    </source>
</evidence>
<evidence type="ECO:0000256" key="6">
    <source>
        <dbReference type="ARBA" id="ARBA00023077"/>
    </source>
</evidence>
<name>A0A1I1N3Y3_9BURK</name>
<comment type="similarity">
    <text evidence="2 10 11">Belongs to the TonB-dependent receptor family.</text>
</comment>
<dbReference type="GO" id="GO:0009279">
    <property type="term" value="C:cell outer membrane"/>
    <property type="evidence" value="ECO:0007669"/>
    <property type="project" value="UniProtKB-SubCell"/>
</dbReference>
<proteinExistence type="inferred from homology"/>
<evidence type="ECO:0000256" key="11">
    <source>
        <dbReference type="RuleBase" id="RU003357"/>
    </source>
</evidence>
<accession>A0A1I1N3Y3</accession>
<keyword evidence="6 11" id="KW-0798">TonB box</keyword>
<sequence length="932" mass="98930">MNRSKRANQHDLSSHSNRGHAPQRMTAVAFAAFCLAAGIPAAAIAQEAPAAELQPVAVAAPVAQLAAPAVQGVSADNQVVITGSRVRGVAPVGSSVISVGRVDIDNSGATSTAGLLQEVPQVMNLGVSESSRTTSGGSGNITYGSSVNLRGIGPYATLTLVNGHRTVSQGTTGASVDPSVIPMLALQRVEVVADGASAIYGSDAVAGVVNLILRRNVKGAEGFVRYGKGDDYSERQAGALFGHEWKGGQFVVTVQHDYNSALSGLDRDFYAGDLRARGGRDFRSNQCRPGNIIIGSTTYAIPQGGVTAANRAALVPGTVNLCDNLKNFDLLPRKERNSAAFTFNQELGNGFQLYADGFGTRREYYLTRALTASNLNVPSTNPFYVRPAGAPAGTSETVAYSFGDQLPSNDASGFSRSFNGTVGIDKTFGSGWKAGVLYTYGVNDDQAATYRGLDNAAVNAALRDTNPATALNVFGGPNNPATLDAISRDVSISPGETTFQNAQLKADGPLFDIAGGTVRAAVGYEHQRIHTEGGQTRGPELTPATGLVQLDRRIDSVYGEVAVPLVGAGNAMPFVHRFDVNAAWRYDRYSDVGSTNNPKLGVNWAPVKGFTVKGSYGTSFRAPGLTQIRGFALNGLGGLYVQNYSDPTIGGALRVGVTRNGPNEGLEPETARTRSLGFEWEPSWRRNTRLGMSYFDVLYENQVTGYLSDLSILNREAQFAGTGIITRNPSPELVAQLISSLQVASGVLPANWTLFVDGRNNNLGKSRTSGIDFQASTRVLTENYGSFGLGLSGTYFTKYEVAITPGAALLDQLNLIYNPIRFKSRLSANWSEGQWYANTYVNYARSYANNLTNPVQRVGSNTTVDARIAYELGERAGSWLQGTTVALNVTNLFDRAPPFVNLAQSNNGGGGFDPTASNPIGRIVSFSLNKRF</sequence>
<feature type="region of interest" description="Disordered" evidence="12">
    <location>
        <begin position="1"/>
        <end position="21"/>
    </location>
</feature>
<dbReference type="Gene3D" id="2.40.170.20">
    <property type="entry name" value="TonB-dependent receptor, beta-barrel domain"/>
    <property type="match status" value="1"/>
</dbReference>
<dbReference type="Pfam" id="PF00593">
    <property type="entry name" value="TonB_dep_Rec_b-barrel"/>
    <property type="match status" value="1"/>
</dbReference>
<dbReference type="Pfam" id="PF07715">
    <property type="entry name" value="Plug"/>
    <property type="match status" value="1"/>
</dbReference>
<keyword evidence="16" id="KW-1185">Reference proteome</keyword>
<feature type="domain" description="TonB-dependent receptor-like beta-barrel" evidence="13">
    <location>
        <begin position="373"/>
        <end position="892"/>
    </location>
</feature>
<evidence type="ECO:0000256" key="1">
    <source>
        <dbReference type="ARBA" id="ARBA00004571"/>
    </source>
</evidence>
<dbReference type="Gene3D" id="2.170.130.10">
    <property type="entry name" value="TonB-dependent receptor, plug domain"/>
    <property type="match status" value="1"/>
</dbReference>
<feature type="domain" description="TonB-dependent receptor plug" evidence="14">
    <location>
        <begin position="93"/>
        <end position="208"/>
    </location>
</feature>
<dbReference type="STRING" id="1164594.SAMN05216204_11272"/>
<keyword evidence="4 10" id="KW-1134">Transmembrane beta strand</keyword>
<evidence type="ECO:0000256" key="3">
    <source>
        <dbReference type="ARBA" id="ARBA00022448"/>
    </source>
</evidence>
<evidence type="ECO:0000256" key="8">
    <source>
        <dbReference type="ARBA" id="ARBA00023170"/>
    </source>
</evidence>
<evidence type="ECO:0000256" key="4">
    <source>
        <dbReference type="ARBA" id="ARBA00022452"/>
    </source>
</evidence>
<dbReference type="EMBL" id="FOLD01000012">
    <property type="protein sequence ID" value="SFC92374.1"/>
    <property type="molecule type" value="Genomic_DNA"/>
</dbReference>
<keyword evidence="8" id="KW-0675">Receptor</keyword>
<dbReference type="InterPro" id="IPR039426">
    <property type="entry name" value="TonB-dep_rcpt-like"/>
</dbReference>
<keyword evidence="5 10" id="KW-0812">Transmembrane</keyword>
<dbReference type="OrthoDB" id="9760620at2"/>
<gene>
    <name evidence="15" type="ORF">SAMN05216204_11272</name>
</gene>
<evidence type="ECO:0000256" key="10">
    <source>
        <dbReference type="PROSITE-ProRule" id="PRU01360"/>
    </source>
</evidence>
<dbReference type="InterPro" id="IPR012910">
    <property type="entry name" value="Plug_dom"/>
</dbReference>
<evidence type="ECO:0000256" key="2">
    <source>
        <dbReference type="ARBA" id="ARBA00009810"/>
    </source>
</evidence>
<dbReference type="InterPro" id="IPR037066">
    <property type="entry name" value="Plug_dom_sf"/>
</dbReference>
<dbReference type="AlphaFoldDB" id="A0A1I1N3Y3"/>
<evidence type="ECO:0000259" key="13">
    <source>
        <dbReference type="Pfam" id="PF00593"/>
    </source>
</evidence>
<dbReference type="InterPro" id="IPR036942">
    <property type="entry name" value="Beta-barrel_TonB_sf"/>
</dbReference>
<keyword evidence="3 10" id="KW-0813">Transport</keyword>
<evidence type="ECO:0000259" key="14">
    <source>
        <dbReference type="Pfam" id="PF07715"/>
    </source>
</evidence>
<dbReference type="PANTHER" id="PTHR47234:SF2">
    <property type="entry name" value="TONB-DEPENDENT RECEPTOR"/>
    <property type="match status" value="1"/>
</dbReference>
<dbReference type="PANTHER" id="PTHR47234">
    <property type="match status" value="1"/>
</dbReference>
<reference evidence="16" key="1">
    <citation type="submission" date="2016-10" db="EMBL/GenBank/DDBJ databases">
        <authorList>
            <person name="Varghese N."/>
            <person name="Submissions S."/>
        </authorList>
    </citation>
    <scope>NUCLEOTIDE SEQUENCE [LARGE SCALE GENOMIC DNA]</scope>
    <source>
        <strain evidence="16">CGMCC 1.12041</strain>
    </source>
</reference>
<organism evidence="15 16">
    <name type="scientific">Massilia yuzhufengensis</name>
    <dbReference type="NCBI Taxonomy" id="1164594"/>
    <lineage>
        <taxon>Bacteria</taxon>
        <taxon>Pseudomonadati</taxon>
        <taxon>Pseudomonadota</taxon>
        <taxon>Betaproteobacteria</taxon>
        <taxon>Burkholderiales</taxon>
        <taxon>Oxalobacteraceae</taxon>
        <taxon>Telluria group</taxon>
        <taxon>Massilia</taxon>
    </lineage>
</organism>
<evidence type="ECO:0000256" key="5">
    <source>
        <dbReference type="ARBA" id="ARBA00022692"/>
    </source>
</evidence>
<dbReference type="RefSeq" id="WP_091874845.1">
    <property type="nucleotide sequence ID" value="NZ_FOLD01000012.1"/>
</dbReference>
<dbReference type="InterPro" id="IPR000531">
    <property type="entry name" value="Beta-barrel_TonB"/>
</dbReference>
<evidence type="ECO:0000256" key="9">
    <source>
        <dbReference type="ARBA" id="ARBA00023237"/>
    </source>
</evidence>
<evidence type="ECO:0000256" key="12">
    <source>
        <dbReference type="SAM" id="MobiDB-lite"/>
    </source>
</evidence>
<dbReference type="Proteomes" id="UP000198639">
    <property type="component" value="Unassembled WGS sequence"/>
</dbReference>
<keyword evidence="9 10" id="KW-0998">Cell outer membrane</keyword>